<dbReference type="GeneID" id="43599042"/>
<keyword evidence="4" id="KW-1185">Reference proteome</keyword>
<gene>
    <name evidence="3" type="ORF">BP5553_06193</name>
</gene>
<evidence type="ECO:0000313" key="4">
    <source>
        <dbReference type="Proteomes" id="UP000254866"/>
    </source>
</evidence>
<dbReference type="EMBL" id="NPIC01000004">
    <property type="protein sequence ID" value="RDL36841.1"/>
    <property type="molecule type" value="Genomic_DNA"/>
</dbReference>
<dbReference type="RefSeq" id="XP_031869497.1">
    <property type="nucleotide sequence ID" value="XM_032014816.1"/>
</dbReference>
<comment type="caution">
    <text evidence="3">The sequence shown here is derived from an EMBL/GenBank/DDBJ whole genome shotgun (WGS) entry which is preliminary data.</text>
</comment>
<dbReference type="Proteomes" id="UP000254866">
    <property type="component" value="Unassembled WGS sequence"/>
</dbReference>
<name>A0A370TMV1_9HELO</name>
<feature type="region of interest" description="Disordered" evidence="2">
    <location>
        <begin position="120"/>
        <end position="205"/>
    </location>
</feature>
<keyword evidence="1" id="KW-0175">Coiled coil</keyword>
<evidence type="ECO:0000313" key="3">
    <source>
        <dbReference type="EMBL" id="RDL36841.1"/>
    </source>
</evidence>
<dbReference type="AlphaFoldDB" id="A0A370TMV1"/>
<feature type="compositionally biased region" description="Basic residues" evidence="2">
    <location>
        <begin position="175"/>
        <end position="193"/>
    </location>
</feature>
<sequence length="318" mass="35734">MASSKLPLQEYSTLSAAAANGVDQLWKVQLRKEHRAIQEKLDALQTTREEIKDQQENFTRLRSEFETELHGLKQEIQKRDDAREEELAALRVQIDELQRMIIPEDKIKALLAQQERKRFEKRLSHSGDPSSDDSGVTITDSFNNTVTLPQTKETNQVLPSKESQNIQMPASTKRPSNKVTKRPVTRSVKKKPVKPAAKPAAQPTSMADAVKFQQLSQGANNIGLYYANTDKLHTSLSIANDRLDIDYVNAFIQGLASEADKGILISELQQLHRSRSTADGKIEILCQWNDVEDALRASSLLPVKDPGKTNTVQKRKRG</sequence>
<evidence type="ECO:0000256" key="1">
    <source>
        <dbReference type="SAM" id="Coils"/>
    </source>
</evidence>
<feature type="compositionally biased region" description="Polar residues" evidence="2">
    <location>
        <begin position="136"/>
        <end position="174"/>
    </location>
</feature>
<feature type="coiled-coil region" evidence="1">
    <location>
        <begin position="27"/>
        <end position="100"/>
    </location>
</feature>
<reference evidence="3 4" key="1">
    <citation type="journal article" date="2018" name="IMA Fungus">
        <title>IMA Genome-F 9: Draft genome sequence of Annulohypoxylon stygium, Aspergillus mulundensis, Berkeleyomyces basicola (syn. Thielaviopsis basicola), Ceratocystis smalleyi, two Cercospora beticola strains, Coleophoma cylindrospora, Fusarium fracticaudum, Phialophora cf. hyalina, and Morchella septimelata.</title>
        <authorList>
            <person name="Wingfield B.D."/>
            <person name="Bills G.F."/>
            <person name="Dong Y."/>
            <person name="Huang W."/>
            <person name="Nel W.J."/>
            <person name="Swalarsk-Parry B.S."/>
            <person name="Vaghefi N."/>
            <person name="Wilken P.M."/>
            <person name="An Z."/>
            <person name="de Beer Z.W."/>
            <person name="De Vos L."/>
            <person name="Chen L."/>
            <person name="Duong T.A."/>
            <person name="Gao Y."/>
            <person name="Hammerbacher A."/>
            <person name="Kikkert J.R."/>
            <person name="Li Y."/>
            <person name="Li H."/>
            <person name="Li K."/>
            <person name="Li Q."/>
            <person name="Liu X."/>
            <person name="Ma X."/>
            <person name="Naidoo K."/>
            <person name="Pethybridge S.J."/>
            <person name="Sun J."/>
            <person name="Steenkamp E.T."/>
            <person name="van der Nest M.A."/>
            <person name="van Wyk S."/>
            <person name="Wingfield M.J."/>
            <person name="Xiong C."/>
            <person name="Yue Q."/>
            <person name="Zhang X."/>
        </authorList>
    </citation>
    <scope>NUCLEOTIDE SEQUENCE [LARGE SCALE GENOMIC DNA]</scope>
    <source>
        <strain evidence="3 4">BP 5553</strain>
    </source>
</reference>
<protein>
    <submittedName>
        <fullName evidence="3">Uncharacterized protein</fullName>
    </submittedName>
</protein>
<evidence type="ECO:0000256" key="2">
    <source>
        <dbReference type="SAM" id="MobiDB-lite"/>
    </source>
</evidence>
<proteinExistence type="predicted"/>
<organism evidence="3 4">
    <name type="scientific">Venustampulla echinocandica</name>
    <dbReference type="NCBI Taxonomy" id="2656787"/>
    <lineage>
        <taxon>Eukaryota</taxon>
        <taxon>Fungi</taxon>
        <taxon>Dikarya</taxon>
        <taxon>Ascomycota</taxon>
        <taxon>Pezizomycotina</taxon>
        <taxon>Leotiomycetes</taxon>
        <taxon>Helotiales</taxon>
        <taxon>Pleuroascaceae</taxon>
        <taxon>Venustampulla</taxon>
    </lineage>
</organism>
<feature type="compositionally biased region" description="Low complexity" evidence="2">
    <location>
        <begin position="126"/>
        <end position="135"/>
    </location>
</feature>
<dbReference type="OrthoDB" id="3530645at2759"/>
<accession>A0A370TMV1</accession>